<keyword evidence="2" id="KW-1133">Transmembrane helix</keyword>
<evidence type="ECO:0000256" key="1">
    <source>
        <dbReference type="SAM" id="MobiDB-lite"/>
    </source>
</evidence>
<evidence type="ECO:0000256" key="2">
    <source>
        <dbReference type="SAM" id="Phobius"/>
    </source>
</evidence>
<sequence>MNNFGLGRGRCRRIVISRNEIKSDKSLSVGIGNLCNKYCNLSVVVIFLLVVVAHIPLGLWIKRATRPTTLLTQGEISRLTILINYDGRWVNSTYENCKTKGVLVSDKITMEALRKKVYNIVNVDPNEYEITMKVIYEAMKTAWPAEIADDDDGKISNQQAPSVDVGQESMPVDLNVSTQVVLEDNHDSENDLGNKEFKDSESEVENNRTKLDKLHCENMQCEDLAYVEADNIFQDNAEFNELCGVGCNDVPAISVQFDEPNSDKPNSLEYSRMKILQKGFCDFQGEAAKMDSHVIEWADKLVQENNTKMLSLQDMVAEIAMKWTKVLRTGALG</sequence>
<dbReference type="AlphaFoldDB" id="A0A6J5U3Z0"/>
<feature type="transmembrane region" description="Helical" evidence="2">
    <location>
        <begin position="41"/>
        <end position="61"/>
    </location>
</feature>
<name>A0A6J5U3Z0_PRUAR</name>
<protein>
    <submittedName>
        <fullName evidence="3">Uncharacterized protein</fullName>
    </submittedName>
</protein>
<organism evidence="3 4">
    <name type="scientific">Prunus armeniaca</name>
    <name type="common">Apricot</name>
    <name type="synonym">Armeniaca vulgaris</name>
    <dbReference type="NCBI Taxonomy" id="36596"/>
    <lineage>
        <taxon>Eukaryota</taxon>
        <taxon>Viridiplantae</taxon>
        <taxon>Streptophyta</taxon>
        <taxon>Embryophyta</taxon>
        <taxon>Tracheophyta</taxon>
        <taxon>Spermatophyta</taxon>
        <taxon>Magnoliopsida</taxon>
        <taxon>eudicotyledons</taxon>
        <taxon>Gunneridae</taxon>
        <taxon>Pentapetalae</taxon>
        <taxon>rosids</taxon>
        <taxon>fabids</taxon>
        <taxon>Rosales</taxon>
        <taxon>Rosaceae</taxon>
        <taxon>Amygdaloideae</taxon>
        <taxon>Amygdaleae</taxon>
        <taxon>Prunus</taxon>
    </lineage>
</organism>
<reference evidence="3 4" key="1">
    <citation type="submission" date="2020-05" db="EMBL/GenBank/DDBJ databases">
        <authorList>
            <person name="Campoy J."/>
            <person name="Schneeberger K."/>
            <person name="Spophaly S."/>
        </authorList>
    </citation>
    <scope>NUCLEOTIDE SEQUENCE [LARGE SCALE GENOMIC DNA]</scope>
    <source>
        <strain evidence="3">PruArmRojPasFocal</strain>
    </source>
</reference>
<accession>A0A6J5U3Z0</accession>
<evidence type="ECO:0000313" key="3">
    <source>
        <dbReference type="EMBL" id="CAB4270134.1"/>
    </source>
</evidence>
<proteinExistence type="predicted"/>
<dbReference type="EMBL" id="CAEKDK010000002">
    <property type="protein sequence ID" value="CAB4270134.1"/>
    <property type="molecule type" value="Genomic_DNA"/>
</dbReference>
<dbReference type="Proteomes" id="UP000507222">
    <property type="component" value="Unassembled WGS sequence"/>
</dbReference>
<evidence type="ECO:0000313" key="4">
    <source>
        <dbReference type="Proteomes" id="UP000507222"/>
    </source>
</evidence>
<gene>
    <name evidence="3" type="ORF">CURHAP_LOCUS16108</name>
</gene>
<feature type="region of interest" description="Disordered" evidence="1">
    <location>
        <begin position="185"/>
        <end position="206"/>
    </location>
</feature>
<keyword evidence="2" id="KW-0472">Membrane</keyword>
<keyword evidence="2" id="KW-0812">Transmembrane</keyword>